<proteinExistence type="predicted"/>
<organism evidence="2 3">
    <name type="scientific">Callorhinchus milii</name>
    <name type="common">Ghost shark</name>
    <dbReference type="NCBI Taxonomy" id="7868"/>
    <lineage>
        <taxon>Eukaryota</taxon>
        <taxon>Metazoa</taxon>
        <taxon>Chordata</taxon>
        <taxon>Craniata</taxon>
        <taxon>Vertebrata</taxon>
        <taxon>Chondrichthyes</taxon>
        <taxon>Holocephali</taxon>
        <taxon>Chimaeriformes</taxon>
        <taxon>Callorhinchidae</taxon>
        <taxon>Callorhinchus</taxon>
    </lineage>
</organism>
<accession>A0A4W3HKZ9</accession>
<reference evidence="3" key="2">
    <citation type="journal article" date="2007" name="PLoS Biol.">
        <title>Survey sequencing and comparative analysis of the elephant shark (Callorhinchus milii) genome.</title>
        <authorList>
            <person name="Venkatesh B."/>
            <person name="Kirkness E.F."/>
            <person name="Loh Y.H."/>
            <person name="Halpern A.L."/>
            <person name="Lee A.P."/>
            <person name="Johnson J."/>
            <person name="Dandona N."/>
            <person name="Viswanathan L.D."/>
            <person name="Tay A."/>
            <person name="Venter J.C."/>
            <person name="Strausberg R.L."/>
            <person name="Brenner S."/>
        </authorList>
    </citation>
    <scope>NUCLEOTIDE SEQUENCE [LARGE SCALE GENOMIC DNA]</scope>
</reference>
<dbReference type="Ensembl" id="ENSCMIT00000016092.1">
    <property type="protein sequence ID" value="ENSCMIP00000015772.1"/>
    <property type="gene ID" value="ENSCMIG00000007661.1"/>
</dbReference>
<reference evidence="2" key="4">
    <citation type="submission" date="2025-08" db="UniProtKB">
        <authorList>
            <consortium name="Ensembl"/>
        </authorList>
    </citation>
    <scope>IDENTIFICATION</scope>
</reference>
<dbReference type="Pfam" id="PF10058">
    <property type="entry name" value="Zn_ribbon_10"/>
    <property type="match status" value="1"/>
</dbReference>
<reference evidence="3" key="3">
    <citation type="journal article" date="2014" name="Nature">
        <title>Elephant shark genome provides unique insights into gnathostome evolution.</title>
        <authorList>
            <consortium name="International Elephant Shark Genome Sequencing Consortium"/>
            <person name="Venkatesh B."/>
            <person name="Lee A.P."/>
            <person name="Ravi V."/>
            <person name="Maurya A.K."/>
            <person name="Lian M.M."/>
            <person name="Swann J.B."/>
            <person name="Ohta Y."/>
            <person name="Flajnik M.F."/>
            <person name="Sutoh Y."/>
            <person name="Kasahara M."/>
            <person name="Hoon S."/>
            <person name="Gangu V."/>
            <person name="Roy S.W."/>
            <person name="Irimia M."/>
            <person name="Korzh V."/>
            <person name="Kondrychyn I."/>
            <person name="Lim Z.W."/>
            <person name="Tay B.H."/>
            <person name="Tohari S."/>
            <person name="Kong K.W."/>
            <person name="Ho S."/>
            <person name="Lorente-Galdos B."/>
            <person name="Quilez J."/>
            <person name="Marques-Bonet T."/>
            <person name="Raney B.J."/>
            <person name="Ingham P.W."/>
            <person name="Tay A."/>
            <person name="Hillier L.W."/>
            <person name="Minx P."/>
            <person name="Boehm T."/>
            <person name="Wilson R.K."/>
            <person name="Brenner S."/>
            <person name="Warren W.C."/>
        </authorList>
    </citation>
    <scope>NUCLEOTIDE SEQUENCE [LARGE SCALE GENOMIC DNA]</scope>
</reference>
<name>A0A4W3HKZ9_CALMI</name>
<dbReference type="InParanoid" id="A0A4W3HKZ9"/>
<sequence>TLLCLIADFHPPGPPRPRPTAPRGQGWIIKILEYLIGVGFRNRSALICRHCYCHNGMALREEFEYMGKGSST</sequence>
<reference evidence="3" key="1">
    <citation type="journal article" date="2006" name="Science">
        <title>Ancient noncoding elements conserved in the human genome.</title>
        <authorList>
            <person name="Venkatesh B."/>
            <person name="Kirkness E.F."/>
            <person name="Loh Y.H."/>
            <person name="Halpern A.L."/>
            <person name="Lee A.P."/>
            <person name="Johnson J."/>
            <person name="Dandona N."/>
            <person name="Viswanathan L.D."/>
            <person name="Tay A."/>
            <person name="Venter J.C."/>
            <person name="Strausberg R.L."/>
            <person name="Brenner S."/>
        </authorList>
    </citation>
    <scope>NUCLEOTIDE SEQUENCE [LARGE SCALE GENOMIC DNA]</scope>
</reference>
<evidence type="ECO:0000313" key="3">
    <source>
        <dbReference type="Proteomes" id="UP000314986"/>
    </source>
</evidence>
<feature type="domain" description="Lunapark zinc ribbon" evidence="1">
    <location>
        <begin position="27"/>
        <end position="66"/>
    </location>
</feature>
<dbReference type="Proteomes" id="UP000314986">
    <property type="component" value="Unassembled WGS sequence"/>
</dbReference>
<reference evidence="2" key="5">
    <citation type="submission" date="2025-09" db="UniProtKB">
        <authorList>
            <consortium name="Ensembl"/>
        </authorList>
    </citation>
    <scope>IDENTIFICATION</scope>
</reference>
<protein>
    <recommendedName>
        <fullName evidence="1">Lunapark zinc ribbon domain-containing protein</fullName>
    </recommendedName>
</protein>
<evidence type="ECO:0000259" key="1">
    <source>
        <dbReference type="Pfam" id="PF10058"/>
    </source>
</evidence>
<evidence type="ECO:0000313" key="2">
    <source>
        <dbReference type="Ensembl" id="ENSCMIP00000015772.1"/>
    </source>
</evidence>
<dbReference type="InterPro" id="IPR019273">
    <property type="entry name" value="Lunapark_Znf"/>
</dbReference>
<dbReference type="AlphaFoldDB" id="A0A4W3HKZ9"/>
<keyword evidence="3" id="KW-1185">Reference proteome</keyword>
<dbReference type="STRING" id="7868.ENSCMIP00000015772"/>